<dbReference type="InterPro" id="IPR006333">
    <property type="entry name" value="Cyt_o_ubiquinol_oxidase_su2"/>
</dbReference>
<feature type="domain" description="Cytochrome oxidase subunit II transmembrane region profile" evidence="18">
    <location>
        <begin position="15"/>
        <end position="112"/>
    </location>
</feature>
<keyword evidence="6 16" id="KW-0812">Transmembrane</keyword>
<dbReference type="PANTHER" id="PTHR22888">
    <property type="entry name" value="CYTOCHROME C OXIDASE, SUBUNIT II"/>
    <property type="match status" value="1"/>
</dbReference>
<feature type="transmembrane region" description="Helical" evidence="16">
    <location>
        <begin position="82"/>
        <end position="103"/>
    </location>
</feature>
<feature type="domain" description="Cytochrome oxidase subunit II copper A binding" evidence="17">
    <location>
        <begin position="127"/>
        <end position="239"/>
    </location>
</feature>
<keyword evidence="12" id="KW-0564">Palmitate</keyword>
<dbReference type="Pfam" id="PF06481">
    <property type="entry name" value="COX_ARM"/>
    <property type="match status" value="1"/>
</dbReference>
<evidence type="ECO:0000256" key="12">
    <source>
        <dbReference type="ARBA" id="ARBA00023139"/>
    </source>
</evidence>
<evidence type="ECO:0000256" key="11">
    <source>
        <dbReference type="ARBA" id="ARBA00023136"/>
    </source>
</evidence>
<dbReference type="GO" id="GO:0042773">
    <property type="term" value="P:ATP synthesis coupled electron transport"/>
    <property type="evidence" value="ECO:0007669"/>
    <property type="project" value="TreeGrafter"/>
</dbReference>
<dbReference type="CDD" id="cd04212">
    <property type="entry name" value="CuRO_UO_II"/>
    <property type="match status" value="1"/>
</dbReference>
<accession>A0A6P1BTC9</accession>
<dbReference type="InterPro" id="IPR036257">
    <property type="entry name" value="Cyt_c_oxidase_su2_TM_sf"/>
</dbReference>
<evidence type="ECO:0000256" key="9">
    <source>
        <dbReference type="ARBA" id="ARBA00022989"/>
    </source>
</evidence>
<dbReference type="RefSeq" id="WP_163160941.1">
    <property type="nucleotide sequence ID" value="NZ_VKHP01000243.1"/>
</dbReference>
<gene>
    <name evidence="19" type="primary">cyoA</name>
    <name evidence="19" type="ORF">FNJ47_38145</name>
</gene>
<dbReference type="GO" id="GO:0016682">
    <property type="term" value="F:oxidoreductase activity, acting on diphenols and related substances as donors, oxygen as acceptor"/>
    <property type="evidence" value="ECO:0007669"/>
    <property type="project" value="InterPro"/>
</dbReference>
<evidence type="ECO:0000256" key="5">
    <source>
        <dbReference type="ARBA" id="ARBA00022660"/>
    </source>
</evidence>
<dbReference type="AlphaFoldDB" id="A0A6P1BTC9"/>
<dbReference type="Gene3D" id="2.60.40.420">
    <property type="entry name" value="Cupredoxins - blue copper proteins"/>
    <property type="match status" value="1"/>
</dbReference>
<evidence type="ECO:0000256" key="10">
    <source>
        <dbReference type="ARBA" id="ARBA00023002"/>
    </source>
</evidence>
<dbReference type="Proteomes" id="UP000468531">
    <property type="component" value="Unassembled WGS sequence"/>
</dbReference>
<dbReference type="GO" id="GO:0005886">
    <property type="term" value="C:plasma membrane"/>
    <property type="evidence" value="ECO:0007669"/>
    <property type="project" value="UniProtKB-SubCell"/>
</dbReference>
<dbReference type="InterPro" id="IPR008972">
    <property type="entry name" value="Cupredoxin"/>
</dbReference>
<dbReference type="PROSITE" id="PS50857">
    <property type="entry name" value="COX2_CUA"/>
    <property type="match status" value="1"/>
</dbReference>
<evidence type="ECO:0000256" key="16">
    <source>
        <dbReference type="SAM" id="Phobius"/>
    </source>
</evidence>
<dbReference type="PANTHER" id="PTHR22888:SF18">
    <property type="entry name" value="CYTOCHROME BO(3) UBIQUINOL OXIDASE SUBUNIT 2"/>
    <property type="match status" value="1"/>
</dbReference>
<dbReference type="SUPFAM" id="SSF81464">
    <property type="entry name" value="Cytochrome c oxidase subunit II-like, transmembrane region"/>
    <property type="match status" value="1"/>
</dbReference>
<keyword evidence="11 16" id="KW-0472">Membrane</keyword>
<comment type="similarity">
    <text evidence="2">Belongs to the cytochrome c oxidase subunit 2 family.</text>
</comment>
<dbReference type="InterPro" id="IPR002429">
    <property type="entry name" value="CcO_II-like_C"/>
</dbReference>
<evidence type="ECO:0000313" key="20">
    <source>
        <dbReference type="Proteomes" id="UP000468531"/>
    </source>
</evidence>
<evidence type="ECO:0000256" key="2">
    <source>
        <dbReference type="ARBA" id="ARBA00007866"/>
    </source>
</evidence>
<evidence type="ECO:0000256" key="4">
    <source>
        <dbReference type="ARBA" id="ARBA00022475"/>
    </source>
</evidence>
<dbReference type="PROSITE" id="PS50999">
    <property type="entry name" value="COX2_TM"/>
    <property type="match status" value="1"/>
</dbReference>
<dbReference type="Pfam" id="PF00116">
    <property type="entry name" value="COX2"/>
    <property type="match status" value="1"/>
</dbReference>
<organism evidence="19 20">
    <name type="scientific">Bradyrhizobium uaiense</name>
    <dbReference type="NCBI Taxonomy" id="2594946"/>
    <lineage>
        <taxon>Bacteria</taxon>
        <taxon>Pseudomonadati</taxon>
        <taxon>Pseudomonadota</taxon>
        <taxon>Alphaproteobacteria</taxon>
        <taxon>Hyphomicrobiales</taxon>
        <taxon>Nitrobacteraceae</taxon>
        <taxon>Bradyrhizobium</taxon>
    </lineage>
</organism>
<sequence>MRALKLLALLPFAAFLGGCDFVVLSPAGDVAVQQRDLVVISTVLMLVIVLPVMALTVFFAWRYRQSNTAAPYEPDWDHSTQLELVIWSAPLLIIICLGALTWMGTHLLDPYRSLGRIAADKPIESKDAPLNVEVVALDWKWLFIYPDYGVAAVNELAAPVDRPIRFRITASSVMNSFYIPALAGQIYAMPGMETKLHAVANKPGTFRGFSANYSGAGFSGMHFDFKSLSNADFDKWIAGAKASANMLGRTDYLQLERPSQNDPVRLYRSVDRDLYKAILNMCVEPGKMCMSEMMAIDAKGGLGREGLNNTLPLTYDKYARRGAPLGSEPTFVAGICSMDEIKDAPSREITAPLDLTPLRGFGLKRPPFSPAHPSSTSLLLGQRPKSES</sequence>
<dbReference type="InterPro" id="IPR045187">
    <property type="entry name" value="CcO_II"/>
</dbReference>
<proteinExistence type="inferred from homology"/>
<dbReference type="NCBIfam" id="TIGR01433">
    <property type="entry name" value="CyoA"/>
    <property type="match status" value="1"/>
</dbReference>
<comment type="subcellular location">
    <subcellularLocation>
        <location evidence="1">Cell membrane</location>
        <topology evidence="1">Multi-pass membrane protein</topology>
    </subcellularLocation>
</comment>
<keyword evidence="13" id="KW-0449">Lipoprotein</keyword>
<comment type="caution">
    <text evidence="19">The sequence shown here is derived from an EMBL/GenBank/DDBJ whole genome shotgun (WGS) entry which is preliminary data.</text>
</comment>
<dbReference type="SUPFAM" id="SSF49503">
    <property type="entry name" value="Cupredoxins"/>
    <property type="match status" value="1"/>
</dbReference>
<dbReference type="InterPro" id="IPR011759">
    <property type="entry name" value="Cyt_c_oxidase_su2_TM_dom"/>
</dbReference>
<dbReference type="PROSITE" id="PS51257">
    <property type="entry name" value="PROKAR_LIPOPROTEIN"/>
    <property type="match status" value="1"/>
</dbReference>
<evidence type="ECO:0000256" key="13">
    <source>
        <dbReference type="ARBA" id="ARBA00023288"/>
    </source>
</evidence>
<evidence type="ECO:0000256" key="7">
    <source>
        <dbReference type="ARBA" id="ARBA00022729"/>
    </source>
</evidence>
<dbReference type="InterPro" id="IPR010514">
    <property type="entry name" value="COX_ARM"/>
</dbReference>
<evidence type="ECO:0000256" key="14">
    <source>
        <dbReference type="ARBA" id="ARBA00030198"/>
    </source>
</evidence>
<feature type="transmembrane region" description="Helical" evidence="16">
    <location>
        <begin position="37"/>
        <end position="61"/>
    </location>
</feature>
<evidence type="ECO:0000256" key="8">
    <source>
        <dbReference type="ARBA" id="ARBA00022982"/>
    </source>
</evidence>
<keyword evidence="3" id="KW-0813">Transport</keyword>
<dbReference type="Gene3D" id="1.10.287.90">
    <property type="match status" value="1"/>
</dbReference>
<dbReference type="GO" id="GO:0004129">
    <property type="term" value="F:cytochrome-c oxidase activity"/>
    <property type="evidence" value="ECO:0007669"/>
    <property type="project" value="InterPro"/>
</dbReference>
<evidence type="ECO:0000256" key="15">
    <source>
        <dbReference type="SAM" id="MobiDB-lite"/>
    </source>
</evidence>
<dbReference type="EMBL" id="VKHP01000243">
    <property type="protein sequence ID" value="NEV01444.1"/>
    <property type="molecule type" value="Genomic_DNA"/>
</dbReference>
<dbReference type="GO" id="GO:0005507">
    <property type="term" value="F:copper ion binding"/>
    <property type="evidence" value="ECO:0007669"/>
    <property type="project" value="InterPro"/>
</dbReference>
<evidence type="ECO:0000259" key="17">
    <source>
        <dbReference type="PROSITE" id="PS50857"/>
    </source>
</evidence>
<evidence type="ECO:0000256" key="6">
    <source>
        <dbReference type="ARBA" id="ARBA00022692"/>
    </source>
</evidence>
<keyword evidence="8" id="KW-0249">Electron transport</keyword>
<reference evidence="19 20" key="1">
    <citation type="journal article" date="2020" name="Arch. Microbiol.">
        <title>Bradyrhizobium uaiense sp. nov., a new highly efficient cowpea symbiont.</title>
        <authorList>
            <person name="Cabral Michel D."/>
            <person name="Azarias Guimaraes A."/>
            <person name="Martins da Costa E."/>
            <person name="Soares de Carvalho T."/>
            <person name="Balsanelli E."/>
            <person name="Willems A."/>
            <person name="Maltempi de Souza E."/>
            <person name="de Souza Moreira F.M."/>
        </authorList>
    </citation>
    <scope>NUCLEOTIDE SEQUENCE [LARGE SCALE GENOMIC DNA]</scope>
    <source>
        <strain evidence="19 20">UFLA 03-164</strain>
    </source>
</reference>
<evidence type="ECO:0000256" key="3">
    <source>
        <dbReference type="ARBA" id="ARBA00022448"/>
    </source>
</evidence>
<keyword evidence="4" id="KW-1003">Cell membrane</keyword>
<keyword evidence="20" id="KW-1185">Reference proteome</keyword>
<keyword evidence="9 16" id="KW-1133">Transmembrane helix</keyword>
<dbReference type="InterPro" id="IPR034227">
    <property type="entry name" value="CuRO_UO_II"/>
</dbReference>
<feature type="region of interest" description="Disordered" evidence="15">
    <location>
        <begin position="362"/>
        <end position="388"/>
    </location>
</feature>
<protein>
    <recommendedName>
        <fullName evidence="14">Ubiquinol oxidase polypeptide II</fullName>
    </recommendedName>
</protein>
<keyword evidence="7" id="KW-0732">Signal</keyword>
<evidence type="ECO:0000256" key="1">
    <source>
        <dbReference type="ARBA" id="ARBA00004651"/>
    </source>
</evidence>
<evidence type="ECO:0000313" key="19">
    <source>
        <dbReference type="EMBL" id="NEV01444.1"/>
    </source>
</evidence>
<keyword evidence="10" id="KW-0560">Oxidoreductase</keyword>
<evidence type="ECO:0000259" key="18">
    <source>
        <dbReference type="PROSITE" id="PS50999"/>
    </source>
</evidence>
<dbReference type="GO" id="GO:0009486">
    <property type="term" value="F:cytochrome bo3 ubiquinol oxidase activity"/>
    <property type="evidence" value="ECO:0007669"/>
    <property type="project" value="InterPro"/>
</dbReference>
<keyword evidence="5" id="KW-0679">Respiratory chain</keyword>
<name>A0A6P1BTC9_9BRAD</name>